<comment type="similarity">
    <text evidence="2">Belongs to the glutamate-gated ion channel (TC 1.A.10.1) family.</text>
</comment>
<reference evidence="12" key="1">
    <citation type="journal article" date="2024" name="Gigascience">
        <title>Chromosome-level genome of the poultry shaft louse Menopon gallinae provides insight into the host-switching and adaptive evolution of parasitic lice.</title>
        <authorList>
            <person name="Xu Y."/>
            <person name="Ma L."/>
            <person name="Liu S."/>
            <person name="Liang Y."/>
            <person name="Liu Q."/>
            <person name="He Z."/>
            <person name="Tian L."/>
            <person name="Duan Y."/>
            <person name="Cai W."/>
            <person name="Li H."/>
            <person name="Song F."/>
        </authorList>
    </citation>
    <scope>NUCLEOTIDE SEQUENCE</scope>
    <source>
        <strain evidence="12">Cailab_2023a</strain>
    </source>
</reference>
<organism evidence="12">
    <name type="scientific">Menopon gallinae</name>
    <name type="common">poultry shaft louse</name>
    <dbReference type="NCBI Taxonomy" id="328185"/>
    <lineage>
        <taxon>Eukaryota</taxon>
        <taxon>Metazoa</taxon>
        <taxon>Ecdysozoa</taxon>
        <taxon>Arthropoda</taxon>
        <taxon>Hexapoda</taxon>
        <taxon>Insecta</taxon>
        <taxon>Pterygota</taxon>
        <taxon>Neoptera</taxon>
        <taxon>Paraneoptera</taxon>
        <taxon>Psocodea</taxon>
        <taxon>Troctomorpha</taxon>
        <taxon>Phthiraptera</taxon>
        <taxon>Amblycera</taxon>
        <taxon>Menoponidae</taxon>
        <taxon>Menopon</taxon>
    </lineage>
</organism>
<feature type="transmembrane region" description="Helical" evidence="9">
    <location>
        <begin position="355"/>
        <end position="372"/>
    </location>
</feature>
<evidence type="ECO:0000256" key="10">
    <source>
        <dbReference type="SAM" id="SignalP"/>
    </source>
</evidence>
<keyword evidence="6 9" id="KW-0472">Membrane</keyword>
<keyword evidence="8" id="KW-0325">Glycoprotein</keyword>
<evidence type="ECO:0000259" key="11">
    <source>
        <dbReference type="Pfam" id="PF00060"/>
    </source>
</evidence>
<evidence type="ECO:0000256" key="4">
    <source>
        <dbReference type="ARBA" id="ARBA00022692"/>
    </source>
</evidence>
<evidence type="ECO:0000256" key="1">
    <source>
        <dbReference type="ARBA" id="ARBA00004651"/>
    </source>
</evidence>
<evidence type="ECO:0000256" key="9">
    <source>
        <dbReference type="SAM" id="Phobius"/>
    </source>
</evidence>
<proteinExistence type="inferred from homology"/>
<name>A0AAW2HUB0_9NEOP</name>
<accession>A0AAW2HUB0</accession>
<dbReference type="SUPFAM" id="SSF53850">
    <property type="entry name" value="Periplasmic binding protein-like II"/>
    <property type="match status" value="1"/>
</dbReference>
<dbReference type="Pfam" id="PF00060">
    <property type="entry name" value="Lig_chan"/>
    <property type="match status" value="1"/>
</dbReference>
<dbReference type="InterPro" id="IPR001320">
    <property type="entry name" value="Iontro_rcpt_C"/>
</dbReference>
<feature type="transmembrane region" description="Helical" evidence="9">
    <location>
        <begin position="325"/>
        <end position="343"/>
    </location>
</feature>
<keyword evidence="5 9" id="KW-1133">Transmembrane helix</keyword>
<dbReference type="EMBL" id="JARGDH010000003">
    <property type="protein sequence ID" value="KAL0273605.1"/>
    <property type="molecule type" value="Genomic_DNA"/>
</dbReference>
<evidence type="ECO:0000256" key="5">
    <source>
        <dbReference type="ARBA" id="ARBA00022989"/>
    </source>
</evidence>
<gene>
    <name evidence="12" type="ORF">PYX00_006238</name>
</gene>
<evidence type="ECO:0000313" key="12">
    <source>
        <dbReference type="EMBL" id="KAL0273605.1"/>
    </source>
</evidence>
<keyword evidence="10" id="KW-0732">Signal</keyword>
<protein>
    <recommendedName>
        <fullName evidence="11">Ionotropic glutamate receptor C-terminal domain-containing protein</fullName>
    </recommendedName>
</protein>
<evidence type="ECO:0000256" key="6">
    <source>
        <dbReference type="ARBA" id="ARBA00023136"/>
    </source>
</evidence>
<dbReference type="GO" id="GO:0050906">
    <property type="term" value="P:detection of stimulus involved in sensory perception"/>
    <property type="evidence" value="ECO:0007669"/>
    <property type="project" value="UniProtKB-ARBA"/>
</dbReference>
<evidence type="ECO:0000256" key="8">
    <source>
        <dbReference type="ARBA" id="ARBA00023180"/>
    </source>
</evidence>
<feature type="domain" description="Ionotropic glutamate receptor C-terminal" evidence="11">
    <location>
        <begin position="324"/>
        <end position="587"/>
    </location>
</feature>
<feature type="transmembrane region" description="Helical" evidence="9">
    <location>
        <begin position="384"/>
        <end position="402"/>
    </location>
</feature>
<feature type="signal peptide" evidence="10">
    <location>
        <begin position="1"/>
        <end position="17"/>
    </location>
</feature>
<dbReference type="GO" id="GO:0005886">
    <property type="term" value="C:plasma membrane"/>
    <property type="evidence" value="ECO:0007669"/>
    <property type="project" value="UniProtKB-SubCell"/>
</dbReference>
<comment type="subcellular location">
    <subcellularLocation>
        <location evidence="1">Cell membrane</location>
        <topology evidence="1">Multi-pass membrane protein</topology>
    </subcellularLocation>
</comment>
<comment type="caution">
    <text evidence="12">The sequence shown here is derived from an EMBL/GenBank/DDBJ whole genome shotgun (WGS) entry which is preliminary data.</text>
</comment>
<feature type="chain" id="PRO_5043946299" description="Ionotropic glutamate receptor C-terminal domain-containing protein" evidence="10">
    <location>
        <begin position="18"/>
        <end position="609"/>
    </location>
</feature>
<feature type="transmembrane region" description="Helical" evidence="9">
    <location>
        <begin position="577"/>
        <end position="601"/>
    </location>
</feature>
<dbReference type="PANTHER" id="PTHR42643:SF24">
    <property type="entry name" value="IONOTROPIC RECEPTOR 60A"/>
    <property type="match status" value="1"/>
</dbReference>
<dbReference type="PANTHER" id="PTHR42643">
    <property type="entry name" value="IONOTROPIC RECEPTOR 20A-RELATED"/>
    <property type="match status" value="1"/>
</dbReference>
<evidence type="ECO:0000256" key="7">
    <source>
        <dbReference type="ARBA" id="ARBA00023170"/>
    </source>
</evidence>
<evidence type="ECO:0000256" key="3">
    <source>
        <dbReference type="ARBA" id="ARBA00022475"/>
    </source>
</evidence>
<sequence length="609" mass="69332">MLLPLLSLAILPGSALAENGTEAILRRVPPGIEGSDFFLTFLTGFLMYVPVPKTAYFIYANISERPVTYYNVNKMGILHVFFHQFTGHRLQPSKMDYPGIFYFVNQPIEETLILVEGIQFDRVIIGMPECDRLQHYFSVCIKFDMVYAVGICEFEKKVRVYTFAPFDGHTCHTPKTLILLAEVSMTDDRVQVYDKLKHSDYPDYKGCPINVTVLYRPPAVILDNEGLRGIDVYTLNSTLRNLNATLQYEIMHELLAQKVGIRADIHSNSQIVAGMLADFGTLYPGEEMINCGGTASVAMAAPKMHHSVDMSVSLHSIASSLPRTIWLLTLFALLANILVFYLVQNVPSSGVRIALLKAFGLANILVSEKFAMPRRLTNAAKVQFAFWCFFVFFINSFFNACMKSKLTVQDNANEIRDLHDVLRQNLKIVITKRNYETYVRNVIEPDPELAPLRDRVIHPDANNGIMRVLMRIAHRKDVIVIEKRDLLDYFMSDLDQTDLAGIHVVSKMGHTGSTFMYVRKQAPFLKTLRNKCMMLMENGLAKKIKQHYVRSSRRKIYMMRAKLEKSKEAVPLKKKDVYGAFIILIAGQMIAGIALLVEIFLRYVEEEFD</sequence>
<dbReference type="AlphaFoldDB" id="A0AAW2HUB0"/>
<dbReference type="GO" id="GO:0015276">
    <property type="term" value="F:ligand-gated monoatomic ion channel activity"/>
    <property type="evidence" value="ECO:0007669"/>
    <property type="project" value="InterPro"/>
</dbReference>
<dbReference type="InterPro" id="IPR052192">
    <property type="entry name" value="Insect_Ionotropic_Sensory_Rcpt"/>
</dbReference>
<evidence type="ECO:0000256" key="2">
    <source>
        <dbReference type="ARBA" id="ARBA00008685"/>
    </source>
</evidence>
<keyword evidence="7" id="KW-0675">Receptor</keyword>
<keyword evidence="4 9" id="KW-0812">Transmembrane</keyword>
<keyword evidence="3" id="KW-1003">Cell membrane</keyword>